<organism evidence="4 5">
    <name type="scientific">Candidula unifasciata</name>
    <dbReference type="NCBI Taxonomy" id="100452"/>
    <lineage>
        <taxon>Eukaryota</taxon>
        <taxon>Metazoa</taxon>
        <taxon>Spiralia</taxon>
        <taxon>Lophotrochozoa</taxon>
        <taxon>Mollusca</taxon>
        <taxon>Gastropoda</taxon>
        <taxon>Heterobranchia</taxon>
        <taxon>Euthyneura</taxon>
        <taxon>Panpulmonata</taxon>
        <taxon>Eupulmonata</taxon>
        <taxon>Stylommatophora</taxon>
        <taxon>Helicina</taxon>
        <taxon>Helicoidea</taxon>
        <taxon>Geomitridae</taxon>
        <taxon>Candidula</taxon>
    </lineage>
</organism>
<dbReference type="InterPro" id="IPR046450">
    <property type="entry name" value="PA_dom_sf"/>
</dbReference>
<keyword evidence="1" id="KW-0812">Transmembrane</keyword>
<evidence type="ECO:0000256" key="1">
    <source>
        <dbReference type="SAM" id="Phobius"/>
    </source>
</evidence>
<accession>A0A8S3YW65</accession>
<feature type="non-terminal residue" evidence="4">
    <location>
        <position position="282"/>
    </location>
</feature>
<keyword evidence="1" id="KW-1133">Transmembrane helix</keyword>
<keyword evidence="1" id="KW-0472">Membrane</keyword>
<dbReference type="Proteomes" id="UP000678393">
    <property type="component" value="Unassembled WGS sequence"/>
</dbReference>
<feature type="domain" description="PA" evidence="3">
    <location>
        <begin position="107"/>
        <end position="187"/>
    </location>
</feature>
<gene>
    <name evidence="4" type="ORF">CUNI_LOCUS6911</name>
</gene>
<dbReference type="InterPro" id="IPR003137">
    <property type="entry name" value="PA_domain"/>
</dbReference>
<keyword evidence="2" id="KW-0732">Signal</keyword>
<evidence type="ECO:0000259" key="3">
    <source>
        <dbReference type="Pfam" id="PF02225"/>
    </source>
</evidence>
<proteinExistence type="predicted"/>
<dbReference type="AlphaFoldDB" id="A0A8S3YW65"/>
<evidence type="ECO:0000313" key="5">
    <source>
        <dbReference type="Proteomes" id="UP000678393"/>
    </source>
</evidence>
<keyword evidence="5" id="KW-1185">Reference proteome</keyword>
<name>A0A8S3YW65_9EUPU</name>
<protein>
    <recommendedName>
        <fullName evidence="3">PA domain-containing protein</fullName>
    </recommendedName>
</protein>
<dbReference type="EMBL" id="CAJHNH020001068">
    <property type="protein sequence ID" value="CAG5121353.1"/>
    <property type="molecule type" value="Genomic_DNA"/>
</dbReference>
<dbReference type="Pfam" id="PF02225">
    <property type="entry name" value="PA"/>
    <property type="match status" value="1"/>
</dbReference>
<dbReference type="OrthoDB" id="9984778at2759"/>
<comment type="caution">
    <text evidence="4">The sequence shown here is derived from an EMBL/GenBank/DDBJ whole genome shotgun (WGS) entry which is preliminary data.</text>
</comment>
<sequence>MRTSGNVLNGFSRWWFPRSKARTLVVVYILRVMLPCVCADDPHIIHSPGQDTVKAFINISYMDRDTNTKKEEHFEGRYGKNSVIAKASGVVMHTLSLLNKSGISYTNHFGCTNYINPKFPSEQWIALVKRGECSFTNKIKMATKDHNATAIVIYNNESNTQYLPPMEHDKAIAGISVMLSLENGKQIVRLLNEGYTVHMHIVPGPDENLNAQAQNSISKTSVLFVSISFIVLMVISLAWLVFYYIQRFRYSHAKERLARRLVCAAKKAIAKIPQRTVKVGDK</sequence>
<dbReference type="Gene3D" id="3.50.30.30">
    <property type="match status" value="1"/>
</dbReference>
<evidence type="ECO:0000313" key="4">
    <source>
        <dbReference type="EMBL" id="CAG5121353.1"/>
    </source>
</evidence>
<reference evidence="4" key="1">
    <citation type="submission" date="2021-04" db="EMBL/GenBank/DDBJ databases">
        <authorList>
            <consortium name="Molecular Ecology Group"/>
        </authorList>
    </citation>
    <scope>NUCLEOTIDE SEQUENCE</scope>
</reference>
<feature type="transmembrane region" description="Helical" evidence="1">
    <location>
        <begin position="222"/>
        <end position="245"/>
    </location>
</feature>
<feature type="signal peptide" evidence="2">
    <location>
        <begin position="1"/>
        <end position="39"/>
    </location>
</feature>
<feature type="chain" id="PRO_5035724552" description="PA domain-containing protein" evidence="2">
    <location>
        <begin position="40"/>
        <end position="282"/>
    </location>
</feature>
<dbReference type="SUPFAM" id="SSF52025">
    <property type="entry name" value="PA domain"/>
    <property type="match status" value="1"/>
</dbReference>
<evidence type="ECO:0000256" key="2">
    <source>
        <dbReference type="SAM" id="SignalP"/>
    </source>
</evidence>